<sequence length="259" mass="28511">MHHKLYNKAKDWWPDAKRQVCGGGVNSYRGTINSYFLCAIIETETGDSRLADPFDIRSSKRDNFPFIGPNVGNALSDSIDDVLHFAHVNTTAILHDIESSINSQLNDLQQDLQFLDPSHIFQVIETAVSNLPSELNQFKNQLTSAIQSAVGNLFGIHPSSKRDSSFAVPSDIADSIARTVENTLSIPSVNNTQILHHVEASINSQLNELHQAIGTLDSSQISQIIQKAVSSLPSTVNQFKNSLVQSIQNAISNFFPNLQ</sequence>
<evidence type="ECO:0000313" key="2">
    <source>
        <dbReference type="Proteomes" id="UP000301737"/>
    </source>
</evidence>
<comment type="caution">
    <text evidence="1">The sequence shown here is derived from an EMBL/GenBank/DDBJ whole genome shotgun (WGS) entry which is preliminary data.</text>
</comment>
<proteinExistence type="predicted"/>
<dbReference type="Gene3D" id="1.20.5.970">
    <property type="entry name" value="Nonstructural RNA-binding protein"/>
    <property type="match status" value="1"/>
</dbReference>
<dbReference type="AlphaFoldDB" id="A0A4C2E803"/>
<organism evidence="1 2">
    <name type="scientific">Zygosaccharomyces mellis</name>
    <dbReference type="NCBI Taxonomy" id="42258"/>
    <lineage>
        <taxon>Eukaryota</taxon>
        <taxon>Fungi</taxon>
        <taxon>Dikarya</taxon>
        <taxon>Ascomycota</taxon>
        <taxon>Saccharomycotina</taxon>
        <taxon>Saccharomycetes</taxon>
        <taxon>Saccharomycetales</taxon>
        <taxon>Saccharomycetaceae</taxon>
        <taxon>Zygosaccharomyces</taxon>
    </lineage>
</organism>
<evidence type="ECO:0000313" key="1">
    <source>
        <dbReference type="EMBL" id="GCF00306.1"/>
    </source>
</evidence>
<protein>
    <submittedName>
        <fullName evidence="1">Uncharacterized protein</fullName>
    </submittedName>
</protein>
<reference evidence="1 2" key="1">
    <citation type="submission" date="2019-01" db="EMBL/GenBank/DDBJ databases">
        <title>Draft Genome Sequencing of Zygosaccharomyces mellis Ca-7.</title>
        <authorList>
            <person name="Shiwa Y."/>
            <person name="Kanesaki Y."/>
            <person name="Ishige T."/>
            <person name="Mura K."/>
            <person name="Hori T."/>
            <person name="Tamura T."/>
        </authorList>
    </citation>
    <scope>NUCLEOTIDE SEQUENCE [LARGE SCALE GENOMIC DNA]</scope>
    <source>
        <strain evidence="1 2">Ca-7</strain>
    </source>
</reference>
<keyword evidence="2" id="KW-1185">Reference proteome</keyword>
<accession>A0A4C2E803</accession>
<name>A0A4C2E803_9SACH</name>
<dbReference type="EMBL" id="BIMX01000017">
    <property type="protein sequence ID" value="GCF00306.1"/>
    <property type="molecule type" value="Genomic_DNA"/>
</dbReference>
<gene>
    <name evidence="1" type="ORF">ZYGM_001391</name>
</gene>
<dbReference type="Proteomes" id="UP000301737">
    <property type="component" value="Unassembled WGS sequence"/>
</dbReference>